<protein>
    <submittedName>
        <fullName evidence="1">16342_t:CDS:1</fullName>
    </submittedName>
</protein>
<evidence type="ECO:0000313" key="2">
    <source>
        <dbReference type="Proteomes" id="UP000789525"/>
    </source>
</evidence>
<comment type="caution">
    <text evidence="1">The sequence shown here is derived from an EMBL/GenBank/DDBJ whole genome shotgun (WGS) entry which is preliminary data.</text>
</comment>
<name>A0ACA9P4Y5_9GLOM</name>
<dbReference type="Proteomes" id="UP000789525">
    <property type="component" value="Unassembled WGS sequence"/>
</dbReference>
<proteinExistence type="predicted"/>
<gene>
    <name evidence="1" type="ORF">ACOLOM_LOCUS9691</name>
</gene>
<dbReference type="EMBL" id="CAJVPT010028816">
    <property type="protein sequence ID" value="CAG8687944.1"/>
    <property type="molecule type" value="Genomic_DNA"/>
</dbReference>
<organism evidence="1 2">
    <name type="scientific">Acaulospora colombiana</name>
    <dbReference type="NCBI Taxonomy" id="27376"/>
    <lineage>
        <taxon>Eukaryota</taxon>
        <taxon>Fungi</taxon>
        <taxon>Fungi incertae sedis</taxon>
        <taxon>Mucoromycota</taxon>
        <taxon>Glomeromycotina</taxon>
        <taxon>Glomeromycetes</taxon>
        <taxon>Diversisporales</taxon>
        <taxon>Acaulosporaceae</taxon>
        <taxon>Acaulospora</taxon>
    </lineage>
</organism>
<sequence>ELHRTLKRFDEVTESKFNNKERTIGSHNILEELSVEITLENEKDMTILKEKLTKEFMEFKEILRVKLEQIREETFNETVTNTIEKFMKEKATEQLELKIFRKYFGKEELKLQINTSQYNDPYLDNAQLIL</sequence>
<keyword evidence="2" id="KW-1185">Reference proteome</keyword>
<evidence type="ECO:0000313" key="1">
    <source>
        <dbReference type="EMBL" id="CAG8687944.1"/>
    </source>
</evidence>
<feature type="non-terminal residue" evidence="1">
    <location>
        <position position="1"/>
    </location>
</feature>
<reference evidence="1" key="1">
    <citation type="submission" date="2021-06" db="EMBL/GenBank/DDBJ databases">
        <authorList>
            <person name="Kallberg Y."/>
            <person name="Tangrot J."/>
            <person name="Rosling A."/>
        </authorList>
    </citation>
    <scope>NUCLEOTIDE SEQUENCE</scope>
    <source>
        <strain evidence="1">CL356</strain>
    </source>
</reference>
<accession>A0ACA9P4Y5</accession>
<feature type="non-terminal residue" evidence="1">
    <location>
        <position position="130"/>
    </location>
</feature>